<dbReference type="InterPro" id="IPR011059">
    <property type="entry name" value="Metal-dep_hydrolase_composite"/>
</dbReference>
<protein>
    <submittedName>
        <fullName evidence="3">Amidohydrolase</fullName>
    </submittedName>
</protein>
<dbReference type="PANTHER" id="PTHR22642:SF2">
    <property type="entry name" value="PROTEIN LONG AFTER FAR-RED 3"/>
    <property type="match status" value="1"/>
</dbReference>
<dbReference type="InterPro" id="IPR033932">
    <property type="entry name" value="YtcJ-like"/>
</dbReference>
<dbReference type="EMBL" id="BAABHS010000061">
    <property type="protein sequence ID" value="GAA4996416.1"/>
    <property type="molecule type" value="Genomic_DNA"/>
</dbReference>
<dbReference type="Proteomes" id="UP001500466">
    <property type="component" value="Unassembled WGS sequence"/>
</dbReference>
<dbReference type="PANTHER" id="PTHR22642">
    <property type="entry name" value="IMIDAZOLONEPROPIONASE"/>
    <property type="match status" value="1"/>
</dbReference>
<feature type="domain" description="Amidohydrolase 3" evidence="2">
    <location>
        <begin position="91"/>
        <end position="574"/>
    </location>
</feature>
<reference evidence="4" key="1">
    <citation type="journal article" date="2019" name="Int. J. Syst. Evol. Microbiol.">
        <title>The Global Catalogue of Microorganisms (GCM) 10K type strain sequencing project: providing services to taxonomists for standard genome sequencing and annotation.</title>
        <authorList>
            <consortium name="The Broad Institute Genomics Platform"/>
            <consortium name="The Broad Institute Genome Sequencing Center for Infectious Disease"/>
            <person name="Wu L."/>
            <person name="Ma J."/>
        </authorList>
    </citation>
    <scope>NUCLEOTIDE SEQUENCE [LARGE SCALE GENOMIC DNA]</scope>
    <source>
        <strain evidence="4">JCM 17986</strain>
    </source>
</reference>
<comment type="caution">
    <text evidence="3">The sequence shown here is derived from an EMBL/GenBank/DDBJ whole genome shotgun (WGS) entry which is preliminary data.</text>
</comment>
<feature type="region of interest" description="Disordered" evidence="1">
    <location>
        <begin position="1"/>
        <end position="39"/>
    </location>
</feature>
<evidence type="ECO:0000313" key="4">
    <source>
        <dbReference type="Proteomes" id="UP001500466"/>
    </source>
</evidence>
<dbReference type="Pfam" id="PF07969">
    <property type="entry name" value="Amidohydro_3"/>
    <property type="match status" value="1"/>
</dbReference>
<dbReference type="InterPro" id="IPR013108">
    <property type="entry name" value="Amidohydro_3"/>
</dbReference>
<proteinExistence type="predicted"/>
<keyword evidence="4" id="KW-1185">Reference proteome</keyword>
<feature type="compositionally biased region" description="Polar residues" evidence="1">
    <location>
        <begin position="21"/>
        <end position="37"/>
    </location>
</feature>
<gene>
    <name evidence="3" type="ORF">GCM10023205_82030</name>
</gene>
<dbReference type="Gene3D" id="3.20.20.140">
    <property type="entry name" value="Metal-dependent hydrolases"/>
    <property type="match status" value="1"/>
</dbReference>
<evidence type="ECO:0000259" key="2">
    <source>
        <dbReference type="Pfam" id="PF07969"/>
    </source>
</evidence>
<dbReference type="Gene3D" id="2.30.40.10">
    <property type="entry name" value="Urease, subunit C, domain 1"/>
    <property type="match status" value="1"/>
</dbReference>
<dbReference type="InterPro" id="IPR032466">
    <property type="entry name" value="Metal_Hydrolase"/>
</dbReference>
<dbReference type="CDD" id="cd01300">
    <property type="entry name" value="YtcJ_like"/>
    <property type="match status" value="1"/>
</dbReference>
<accession>A0ABP9IEY6</accession>
<name>A0ABP9IEY6_9ACTN</name>
<dbReference type="Gene3D" id="3.10.310.70">
    <property type="match status" value="1"/>
</dbReference>
<sequence length="577" mass="60766">MTAAPDPHPGTATNRTHERQAQMTTQGNAATNDTSATGGPAAATIFRARRIITLADPEPAAGPEAVATIGDRIVATGDLAELRDRLPGAGIVDFGDAALVPGLNDAHCHPAGLAETRLRLALTPTVVAAAGGSRGPLADRVRATRPGHWVVAEGYDPNADPQGRLDRAALDAVSAEHPVVAIHFSCHMAVANSRALELAGYRDGDPDPHGGTLGRGTDGRLDGWMFEGAWFDQWYRPSGAPEFFDEFTLDELVPSFAEVCREFHSVGLTSWCDALVSPRELRLYQEAARLGVLTPRVGVLLWHRYFGDLAGTGLRTGFGDEHLRLVGIKMMMDGALAGGTCLCRAPYPSQTGADNGIQLMTDEEFAAAVLAVHRAGSRVAVHANGDLAIGKVLDAIDAARAAEPRYAGTNHRIEHCSLVDDGLVERIAAAGVTPVPFGAFVHGHGSKLRGYYGDERAAAACGHRRFLDAGVTVGGSSDHPAGPLPPLLAIRTMVTRRTADGEVLGADQRITPLEALGVYTTGSAHATGESHRKGRLAPGMLADFTVLGEDLLTVDPDGIADIPVRSTWVGARQVWSA</sequence>
<dbReference type="SUPFAM" id="SSF51338">
    <property type="entry name" value="Composite domain of metallo-dependent hydrolases"/>
    <property type="match status" value="1"/>
</dbReference>
<evidence type="ECO:0000313" key="3">
    <source>
        <dbReference type="EMBL" id="GAA4996416.1"/>
    </source>
</evidence>
<evidence type="ECO:0000256" key="1">
    <source>
        <dbReference type="SAM" id="MobiDB-lite"/>
    </source>
</evidence>
<organism evidence="3 4">
    <name type="scientific">Yinghuangia aomiensis</name>
    <dbReference type="NCBI Taxonomy" id="676205"/>
    <lineage>
        <taxon>Bacteria</taxon>
        <taxon>Bacillati</taxon>
        <taxon>Actinomycetota</taxon>
        <taxon>Actinomycetes</taxon>
        <taxon>Kitasatosporales</taxon>
        <taxon>Streptomycetaceae</taxon>
        <taxon>Yinghuangia</taxon>
    </lineage>
</organism>
<dbReference type="SUPFAM" id="SSF51556">
    <property type="entry name" value="Metallo-dependent hydrolases"/>
    <property type="match status" value="1"/>
</dbReference>